<dbReference type="HOGENOM" id="CLU_1557671_0_0_1"/>
<evidence type="ECO:0000313" key="3">
    <source>
        <dbReference type="Proteomes" id="UP000006038"/>
    </source>
</evidence>
<dbReference type="Gramene" id="OB09G15040.1">
    <property type="protein sequence ID" value="OB09G15040.1"/>
    <property type="gene ID" value="OB09G15040"/>
</dbReference>
<keyword evidence="1" id="KW-0732">Signal</keyword>
<evidence type="ECO:0000256" key="1">
    <source>
        <dbReference type="SAM" id="SignalP"/>
    </source>
</evidence>
<sequence length="172" mass="18140">MALRASSNLQVGILSAITLLFSVPVLGTGCSLSALGRNQDAAGEGAISGRGCIDTVKTLQVLFPLEVCASMIKQRDVVPREKVYCFDQRKFQLPTTAVSVCCLRDHGPHVAATALSPLNSNPRFDPAAVRTSTALGCGLVVAMTVLFTQAATDGRGKGAGAPRSRRWRFCCS</sequence>
<keyword evidence="3" id="KW-1185">Reference proteome</keyword>
<organism evidence="2">
    <name type="scientific">Oryza brachyantha</name>
    <name type="common">malo sina</name>
    <dbReference type="NCBI Taxonomy" id="4533"/>
    <lineage>
        <taxon>Eukaryota</taxon>
        <taxon>Viridiplantae</taxon>
        <taxon>Streptophyta</taxon>
        <taxon>Embryophyta</taxon>
        <taxon>Tracheophyta</taxon>
        <taxon>Spermatophyta</taxon>
        <taxon>Magnoliopsida</taxon>
        <taxon>Liliopsida</taxon>
        <taxon>Poales</taxon>
        <taxon>Poaceae</taxon>
        <taxon>BOP clade</taxon>
        <taxon>Oryzoideae</taxon>
        <taxon>Oryzeae</taxon>
        <taxon>Oryzinae</taxon>
        <taxon>Oryza</taxon>
    </lineage>
</organism>
<dbReference type="EnsemblPlants" id="OB09G15040.1">
    <property type="protein sequence ID" value="OB09G15040.1"/>
    <property type="gene ID" value="OB09G15040"/>
</dbReference>
<dbReference type="AlphaFoldDB" id="J3MWX5"/>
<feature type="signal peptide" evidence="1">
    <location>
        <begin position="1"/>
        <end position="27"/>
    </location>
</feature>
<proteinExistence type="predicted"/>
<dbReference type="Proteomes" id="UP000006038">
    <property type="component" value="Chromosome 9"/>
</dbReference>
<evidence type="ECO:0000313" key="2">
    <source>
        <dbReference type="EnsemblPlants" id="OB09G15040.1"/>
    </source>
</evidence>
<name>J3MWX5_ORYBR</name>
<reference evidence="2" key="2">
    <citation type="submission" date="2013-04" db="UniProtKB">
        <authorList>
            <consortium name="EnsemblPlants"/>
        </authorList>
    </citation>
    <scope>IDENTIFICATION</scope>
</reference>
<accession>J3MWX5</accession>
<reference evidence="2" key="1">
    <citation type="journal article" date="2013" name="Nat. Commun.">
        <title>Whole-genome sequencing of Oryza brachyantha reveals mechanisms underlying Oryza genome evolution.</title>
        <authorList>
            <person name="Chen J."/>
            <person name="Huang Q."/>
            <person name="Gao D."/>
            <person name="Wang J."/>
            <person name="Lang Y."/>
            <person name="Liu T."/>
            <person name="Li B."/>
            <person name="Bai Z."/>
            <person name="Luis Goicoechea J."/>
            <person name="Liang C."/>
            <person name="Chen C."/>
            <person name="Zhang W."/>
            <person name="Sun S."/>
            <person name="Liao Y."/>
            <person name="Zhang X."/>
            <person name="Yang L."/>
            <person name="Song C."/>
            <person name="Wang M."/>
            <person name="Shi J."/>
            <person name="Liu G."/>
            <person name="Liu J."/>
            <person name="Zhou H."/>
            <person name="Zhou W."/>
            <person name="Yu Q."/>
            <person name="An N."/>
            <person name="Chen Y."/>
            <person name="Cai Q."/>
            <person name="Wang B."/>
            <person name="Liu B."/>
            <person name="Min J."/>
            <person name="Huang Y."/>
            <person name="Wu H."/>
            <person name="Li Z."/>
            <person name="Zhang Y."/>
            <person name="Yin Y."/>
            <person name="Song W."/>
            <person name="Jiang J."/>
            <person name="Jackson S.A."/>
            <person name="Wing R.A."/>
            <person name="Wang J."/>
            <person name="Chen M."/>
        </authorList>
    </citation>
    <scope>NUCLEOTIDE SEQUENCE [LARGE SCALE GENOMIC DNA]</scope>
    <source>
        <strain evidence="2">cv. IRGC 101232</strain>
    </source>
</reference>
<protein>
    <submittedName>
        <fullName evidence="2">Uncharacterized protein</fullName>
    </submittedName>
</protein>
<dbReference type="PROSITE" id="PS51257">
    <property type="entry name" value="PROKAR_LIPOPROTEIN"/>
    <property type="match status" value="1"/>
</dbReference>
<feature type="chain" id="PRO_5003774472" evidence="1">
    <location>
        <begin position="28"/>
        <end position="172"/>
    </location>
</feature>